<evidence type="ECO:0000256" key="1">
    <source>
        <dbReference type="ARBA" id="ARBA00004123"/>
    </source>
</evidence>
<evidence type="ECO:0000256" key="3">
    <source>
        <dbReference type="ARBA" id="ARBA00023015"/>
    </source>
</evidence>
<evidence type="ECO:0000256" key="5">
    <source>
        <dbReference type="ARBA" id="ARBA00023163"/>
    </source>
</evidence>
<dbReference type="InterPro" id="IPR009044">
    <property type="entry name" value="ssDNA-bd_transcriptional_reg"/>
</dbReference>
<comment type="caution">
    <text evidence="9">The sequence shown here is derived from an EMBL/GenBank/DDBJ whole genome shotgun (WGS) entry which is preliminary data.</text>
</comment>
<comment type="subcellular location">
    <subcellularLocation>
        <location evidence="1">Nucleus</location>
    </subcellularLocation>
</comment>
<keyword evidence="10" id="KW-1185">Reference proteome</keyword>
<evidence type="ECO:0000256" key="2">
    <source>
        <dbReference type="ARBA" id="ARBA00009001"/>
    </source>
</evidence>
<evidence type="ECO:0000256" key="4">
    <source>
        <dbReference type="ARBA" id="ARBA00023125"/>
    </source>
</evidence>
<dbReference type="GO" id="GO:0003713">
    <property type="term" value="F:transcription coactivator activity"/>
    <property type="evidence" value="ECO:0007669"/>
    <property type="project" value="InterPro"/>
</dbReference>
<comment type="similarity">
    <text evidence="2">Belongs to the transcriptional coactivator PC4 family.</text>
</comment>
<dbReference type="EMBL" id="JAMWBK010000004">
    <property type="protein sequence ID" value="KAJ8905668.1"/>
    <property type="molecule type" value="Genomic_DNA"/>
</dbReference>
<name>A0AAV8UVT5_9RHOD</name>
<evidence type="ECO:0000256" key="7">
    <source>
        <dbReference type="SAM" id="MobiDB-lite"/>
    </source>
</evidence>
<proteinExistence type="inferred from homology"/>
<sequence length="118" mass="13505">MSASKYVDYEEEEVVEVVEEDGEDDEDGRDQDKPAAKKQKKSLMQMNESSEMYGDLGRGKRVTVRAFQGRVGVDIREYYDKGGKMLPGKKGIWLTKDNFKSLLQYLPEIEEMVMSAPQ</sequence>
<dbReference type="Gene3D" id="2.30.31.10">
    <property type="entry name" value="Transcriptional Coactivator Pc4, Chain A"/>
    <property type="match status" value="1"/>
</dbReference>
<dbReference type="Proteomes" id="UP001157974">
    <property type="component" value="Unassembled WGS sequence"/>
</dbReference>
<dbReference type="AlphaFoldDB" id="A0AAV8UVT5"/>
<dbReference type="InterPro" id="IPR003173">
    <property type="entry name" value="PC4_C"/>
</dbReference>
<protein>
    <recommendedName>
        <fullName evidence="8">Transcriptional coactivator p15 (PC4) C-terminal domain-containing protein</fullName>
    </recommendedName>
</protein>
<keyword evidence="5" id="KW-0804">Transcription</keyword>
<dbReference type="GO" id="GO:0003677">
    <property type="term" value="F:DNA binding"/>
    <property type="evidence" value="ECO:0007669"/>
    <property type="project" value="UniProtKB-KW"/>
</dbReference>
<reference evidence="9 10" key="1">
    <citation type="journal article" date="2023" name="Nat. Commun.">
        <title>Origin of minicircular mitochondrial genomes in red algae.</title>
        <authorList>
            <person name="Lee Y."/>
            <person name="Cho C.H."/>
            <person name="Lee Y.M."/>
            <person name="Park S.I."/>
            <person name="Yang J.H."/>
            <person name="West J.A."/>
            <person name="Bhattacharya D."/>
            <person name="Yoon H.S."/>
        </authorList>
    </citation>
    <scope>NUCLEOTIDE SEQUENCE [LARGE SCALE GENOMIC DNA]</scope>
    <source>
        <strain evidence="9 10">CCMP1338</strain>
        <tissue evidence="9">Whole cell</tissue>
    </source>
</reference>
<dbReference type="SUPFAM" id="SSF54447">
    <property type="entry name" value="ssDNA-binding transcriptional regulator domain"/>
    <property type="match status" value="1"/>
</dbReference>
<keyword evidence="6" id="KW-0539">Nucleus</keyword>
<dbReference type="PANTHER" id="PTHR13215">
    <property type="entry name" value="RNA POLYMERASE II TRANSCRIPTIONAL COACTIVATOR"/>
    <property type="match status" value="1"/>
</dbReference>
<dbReference type="GO" id="GO:0005634">
    <property type="term" value="C:nucleus"/>
    <property type="evidence" value="ECO:0007669"/>
    <property type="project" value="UniProtKB-SubCell"/>
</dbReference>
<organism evidence="9 10">
    <name type="scientific">Rhodosorus marinus</name>
    <dbReference type="NCBI Taxonomy" id="101924"/>
    <lineage>
        <taxon>Eukaryota</taxon>
        <taxon>Rhodophyta</taxon>
        <taxon>Stylonematophyceae</taxon>
        <taxon>Stylonematales</taxon>
        <taxon>Stylonemataceae</taxon>
        <taxon>Rhodosorus</taxon>
    </lineage>
</organism>
<gene>
    <name evidence="9" type="ORF">NDN08_002174</name>
</gene>
<keyword evidence="3" id="KW-0805">Transcription regulation</keyword>
<evidence type="ECO:0000313" key="10">
    <source>
        <dbReference type="Proteomes" id="UP001157974"/>
    </source>
</evidence>
<feature type="domain" description="Transcriptional coactivator p15 (PC4) C-terminal" evidence="8">
    <location>
        <begin position="56"/>
        <end position="104"/>
    </location>
</feature>
<keyword evidence="4" id="KW-0238">DNA-binding</keyword>
<evidence type="ECO:0000256" key="6">
    <source>
        <dbReference type="ARBA" id="ARBA00023242"/>
    </source>
</evidence>
<dbReference type="Pfam" id="PF02229">
    <property type="entry name" value="PC4"/>
    <property type="match status" value="1"/>
</dbReference>
<evidence type="ECO:0000259" key="8">
    <source>
        <dbReference type="Pfam" id="PF02229"/>
    </source>
</evidence>
<feature type="compositionally biased region" description="Acidic residues" evidence="7">
    <location>
        <begin position="9"/>
        <end position="29"/>
    </location>
</feature>
<evidence type="ECO:0000313" key="9">
    <source>
        <dbReference type="EMBL" id="KAJ8905668.1"/>
    </source>
</evidence>
<accession>A0AAV8UVT5</accession>
<dbReference type="InterPro" id="IPR045125">
    <property type="entry name" value="Sub1/Tcp4-like"/>
</dbReference>
<feature type="region of interest" description="Disordered" evidence="7">
    <location>
        <begin position="1"/>
        <end position="55"/>
    </location>
</feature>
<dbReference type="GO" id="GO:0060261">
    <property type="term" value="P:positive regulation of transcription initiation by RNA polymerase II"/>
    <property type="evidence" value="ECO:0007669"/>
    <property type="project" value="InterPro"/>
</dbReference>